<evidence type="ECO:0000313" key="2">
    <source>
        <dbReference type="EMBL" id="CAE0729516.1"/>
    </source>
</evidence>
<reference evidence="2" key="1">
    <citation type="submission" date="2021-01" db="EMBL/GenBank/DDBJ databases">
        <authorList>
            <person name="Corre E."/>
            <person name="Pelletier E."/>
            <person name="Niang G."/>
            <person name="Scheremetjew M."/>
            <person name="Finn R."/>
            <person name="Kale V."/>
            <person name="Holt S."/>
            <person name="Cochrane G."/>
            <person name="Meng A."/>
            <person name="Brown T."/>
            <person name="Cohen L."/>
        </authorList>
    </citation>
    <scope>NUCLEOTIDE SEQUENCE</scope>
    <source>
        <strain evidence="2">10249 10 AB</strain>
    </source>
</reference>
<dbReference type="InterPro" id="IPR001623">
    <property type="entry name" value="DnaJ_domain"/>
</dbReference>
<dbReference type="AlphaFoldDB" id="A0A7S4AWP8"/>
<feature type="domain" description="J" evidence="1">
    <location>
        <begin position="39"/>
        <end position="122"/>
    </location>
</feature>
<sequence>MRLFSYRTITLSSRNLTSRIIFRHRNQHNQVRYKVTTSKARSILGFPKDSKPTVIELRQAYYEAAKLCHPDVKEDDHKLDFRELKDAYEHLIKGGHVTDSPSDEISLDEENEYRRACMDVLGLKAEIVEESKQNPMFLHWLSGRTDGAQYWRNFFTAHGGLAEKLSSPDGYLATNAKHVVPASESRRRRRR</sequence>
<evidence type="ECO:0000259" key="1">
    <source>
        <dbReference type="PROSITE" id="PS50076"/>
    </source>
</evidence>
<protein>
    <recommendedName>
        <fullName evidence="1">J domain-containing protein</fullName>
    </recommendedName>
</protein>
<dbReference type="EMBL" id="HBIX01034149">
    <property type="protein sequence ID" value="CAE0729516.1"/>
    <property type="molecule type" value="Transcribed_RNA"/>
</dbReference>
<proteinExistence type="predicted"/>
<dbReference type="CDD" id="cd06257">
    <property type="entry name" value="DnaJ"/>
    <property type="match status" value="1"/>
</dbReference>
<gene>
    <name evidence="2" type="ORF">PAUS00366_LOCUS22301</name>
</gene>
<dbReference type="Gene3D" id="1.10.287.110">
    <property type="entry name" value="DnaJ domain"/>
    <property type="match status" value="1"/>
</dbReference>
<dbReference type="SUPFAM" id="SSF46565">
    <property type="entry name" value="Chaperone J-domain"/>
    <property type="match status" value="1"/>
</dbReference>
<accession>A0A7S4AWP8</accession>
<dbReference type="Pfam" id="PF00226">
    <property type="entry name" value="DnaJ"/>
    <property type="match status" value="1"/>
</dbReference>
<dbReference type="InterPro" id="IPR036869">
    <property type="entry name" value="J_dom_sf"/>
</dbReference>
<name>A0A7S4AWP8_9STRA</name>
<organism evidence="2">
    <name type="scientific">Pseudo-nitzschia australis</name>
    <dbReference type="NCBI Taxonomy" id="44445"/>
    <lineage>
        <taxon>Eukaryota</taxon>
        <taxon>Sar</taxon>
        <taxon>Stramenopiles</taxon>
        <taxon>Ochrophyta</taxon>
        <taxon>Bacillariophyta</taxon>
        <taxon>Bacillariophyceae</taxon>
        <taxon>Bacillariophycidae</taxon>
        <taxon>Bacillariales</taxon>
        <taxon>Bacillariaceae</taxon>
        <taxon>Pseudo-nitzschia</taxon>
    </lineage>
</organism>
<dbReference type="PROSITE" id="PS50076">
    <property type="entry name" value="DNAJ_2"/>
    <property type="match status" value="1"/>
</dbReference>